<evidence type="ECO:0000313" key="2">
    <source>
        <dbReference type="Proteomes" id="UP000076858"/>
    </source>
</evidence>
<evidence type="ECO:0000313" key="1">
    <source>
        <dbReference type="EMBL" id="KZS14188.1"/>
    </source>
</evidence>
<protein>
    <submittedName>
        <fullName evidence="1">Uncharacterized protein</fullName>
    </submittedName>
</protein>
<reference evidence="1 2" key="1">
    <citation type="submission" date="2016-03" db="EMBL/GenBank/DDBJ databases">
        <title>EvidentialGene: Evidence-directed Construction of Genes on Genomes.</title>
        <authorList>
            <person name="Gilbert D.G."/>
            <person name="Choi J.-H."/>
            <person name="Mockaitis K."/>
            <person name="Colbourne J."/>
            <person name="Pfrender M."/>
        </authorList>
    </citation>
    <scope>NUCLEOTIDE SEQUENCE [LARGE SCALE GENOMIC DNA]</scope>
    <source>
        <strain evidence="1 2">Xinb3</strain>
        <tissue evidence="1">Complete organism</tissue>
    </source>
</reference>
<sequence length="61" mass="7066">MFITKSLCVHAKATRMEQQQLQKQQPPNECVRGIVVHFVCVVVLNKKKMFTIVKEHSVSRL</sequence>
<accession>A0A164XFV3</accession>
<keyword evidence="2" id="KW-1185">Reference proteome</keyword>
<name>A0A164XFV3_9CRUS</name>
<proteinExistence type="predicted"/>
<dbReference type="EMBL" id="LRGB01001005">
    <property type="protein sequence ID" value="KZS14188.1"/>
    <property type="molecule type" value="Genomic_DNA"/>
</dbReference>
<comment type="caution">
    <text evidence="1">The sequence shown here is derived from an EMBL/GenBank/DDBJ whole genome shotgun (WGS) entry which is preliminary data.</text>
</comment>
<organism evidence="1 2">
    <name type="scientific">Daphnia magna</name>
    <dbReference type="NCBI Taxonomy" id="35525"/>
    <lineage>
        <taxon>Eukaryota</taxon>
        <taxon>Metazoa</taxon>
        <taxon>Ecdysozoa</taxon>
        <taxon>Arthropoda</taxon>
        <taxon>Crustacea</taxon>
        <taxon>Branchiopoda</taxon>
        <taxon>Diplostraca</taxon>
        <taxon>Cladocera</taxon>
        <taxon>Anomopoda</taxon>
        <taxon>Daphniidae</taxon>
        <taxon>Daphnia</taxon>
    </lineage>
</organism>
<gene>
    <name evidence="1" type="ORF">APZ42_020856</name>
</gene>
<dbReference type="AlphaFoldDB" id="A0A164XFV3"/>
<dbReference type="Proteomes" id="UP000076858">
    <property type="component" value="Unassembled WGS sequence"/>
</dbReference>